<accession>A0A378WVB7</accession>
<dbReference type="InterPro" id="IPR029058">
    <property type="entry name" value="AB_hydrolase_fold"/>
</dbReference>
<sequence length="300" mass="32416">MASTSTPAPGRTEFDLGQVTLHALTWGDPAAPPALCLHGYPDTAWTWRHLGPALADHGYYAVAPFSRGYAPSSVPADGDLSTGSRVADALGVAERLGADRAVVIGHDWGAFTANALAALPDSPFRAFVAAAVPPLAGVRITRDNVARHIGRIVAQSVNSWYILANQIPAVPERFFTPMTALLWRRWSPGYDATDDLAHLAAAAPPDHRSAIIGYYRQLVRPRSTRPRDLDRLLMAPPIHPMLQLYGATDGCLRPGFFHDLDRHLPAGSRVVRIDDAGHFLHLEKPAAVGEIILDYLGPGR</sequence>
<evidence type="ECO:0000313" key="4">
    <source>
        <dbReference type="Proteomes" id="UP000255082"/>
    </source>
</evidence>
<protein>
    <submittedName>
        <fullName evidence="3">Soluble epoxide hydrolase</fullName>
        <ecNumber evidence="3">3.3.2.10</ecNumber>
    </submittedName>
</protein>
<dbReference type="PRINTS" id="PR00412">
    <property type="entry name" value="EPOXHYDRLASE"/>
</dbReference>
<name>A0A378WVB7_9NOCA</name>
<evidence type="ECO:0000259" key="2">
    <source>
        <dbReference type="Pfam" id="PF00561"/>
    </source>
</evidence>
<dbReference type="SUPFAM" id="SSF53474">
    <property type="entry name" value="alpha/beta-Hydrolases"/>
    <property type="match status" value="1"/>
</dbReference>
<feature type="domain" description="AB hydrolase-1" evidence="2">
    <location>
        <begin position="35"/>
        <end position="285"/>
    </location>
</feature>
<organism evidence="3 4">
    <name type="scientific">Nocardia africana</name>
    <dbReference type="NCBI Taxonomy" id="134964"/>
    <lineage>
        <taxon>Bacteria</taxon>
        <taxon>Bacillati</taxon>
        <taxon>Actinomycetota</taxon>
        <taxon>Actinomycetes</taxon>
        <taxon>Mycobacteriales</taxon>
        <taxon>Nocardiaceae</taxon>
        <taxon>Nocardia</taxon>
    </lineage>
</organism>
<evidence type="ECO:0000313" key="3">
    <source>
        <dbReference type="EMBL" id="SUA45168.1"/>
    </source>
</evidence>
<dbReference type="PANTHER" id="PTHR43329">
    <property type="entry name" value="EPOXIDE HYDROLASE"/>
    <property type="match status" value="1"/>
</dbReference>
<dbReference type="RefSeq" id="WP_062964335.1">
    <property type="nucleotide sequence ID" value="NZ_JAJFOE010000001.1"/>
</dbReference>
<dbReference type="GO" id="GO:0004301">
    <property type="term" value="F:epoxide hydrolase activity"/>
    <property type="evidence" value="ECO:0007669"/>
    <property type="project" value="UniProtKB-EC"/>
</dbReference>
<keyword evidence="1 3" id="KW-0378">Hydrolase</keyword>
<dbReference type="EMBL" id="UGRU01000001">
    <property type="protein sequence ID" value="SUA45168.1"/>
    <property type="molecule type" value="Genomic_DNA"/>
</dbReference>
<dbReference type="AlphaFoldDB" id="A0A378WVB7"/>
<reference evidence="3 4" key="1">
    <citation type="submission" date="2018-06" db="EMBL/GenBank/DDBJ databases">
        <authorList>
            <consortium name="Pathogen Informatics"/>
            <person name="Doyle S."/>
        </authorList>
    </citation>
    <scope>NUCLEOTIDE SEQUENCE [LARGE SCALE GENOMIC DNA]</scope>
    <source>
        <strain evidence="3 4">NCTC13184</strain>
    </source>
</reference>
<dbReference type="Pfam" id="PF00561">
    <property type="entry name" value="Abhydrolase_1"/>
    <property type="match status" value="1"/>
</dbReference>
<dbReference type="Proteomes" id="UP000255082">
    <property type="component" value="Unassembled WGS sequence"/>
</dbReference>
<dbReference type="EC" id="3.3.2.10" evidence="3"/>
<dbReference type="Gene3D" id="3.40.50.1820">
    <property type="entry name" value="alpha/beta hydrolase"/>
    <property type="match status" value="1"/>
</dbReference>
<gene>
    <name evidence="3" type="ORF">NCTC13184_03690</name>
</gene>
<dbReference type="InterPro" id="IPR000639">
    <property type="entry name" value="Epox_hydrolase-like"/>
</dbReference>
<proteinExistence type="predicted"/>
<dbReference type="InterPro" id="IPR000073">
    <property type="entry name" value="AB_hydrolase_1"/>
</dbReference>
<evidence type="ECO:0000256" key="1">
    <source>
        <dbReference type="ARBA" id="ARBA00022801"/>
    </source>
</evidence>
<dbReference type="OrthoDB" id="2987348at2"/>